<dbReference type="AlphaFoldDB" id="X1A2J7"/>
<keyword evidence="1" id="KW-1133">Transmembrane helix</keyword>
<organism evidence="2">
    <name type="scientific">marine sediment metagenome</name>
    <dbReference type="NCBI Taxonomy" id="412755"/>
    <lineage>
        <taxon>unclassified sequences</taxon>
        <taxon>metagenomes</taxon>
        <taxon>ecological metagenomes</taxon>
    </lineage>
</organism>
<protein>
    <recommendedName>
        <fullName evidence="3">GDT1 family protein</fullName>
    </recommendedName>
</protein>
<comment type="caution">
    <text evidence="2">The sequence shown here is derived from an EMBL/GenBank/DDBJ whole genome shotgun (WGS) entry which is preliminary data.</text>
</comment>
<evidence type="ECO:0008006" key="3">
    <source>
        <dbReference type="Google" id="ProtNLM"/>
    </source>
</evidence>
<evidence type="ECO:0000256" key="1">
    <source>
        <dbReference type="SAM" id="Phobius"/>
    </source>
</evidence>
<proteinExistence type="predicted"/>
<name>X1A2J7_9ZZZZ</name>
<feature type="non-terminal residue" evidence="2">
    <location>
        <position position="1"/>
    </location>
</feature>
<sequence>TLGVVQSVGVIIGGTIAHTLPQAQLRRVVAITLIGVGIFMIGRLFV</sequence>
<keyword evidence="1" id="KW-0472">Membrane</keyword>
<reference evidence="2" key="1">
    <citation type="journal article" date="2014" name="Front. Microbiol.">
        <title>High frequency of phylogenetically diverse reductive dehalogenase-homologous genes in deep subseafloor sedimentary metagenomes.</title>
        <authorList>
            <person name="Kawai M."/>
            <person name="Futagami T."/>
            <person name="Toyoda A."/>
            <person name="Takaki Y."/>
            <person name="Nishi S."/>
            <person name="Hori S."/>
            <person name="Arai W."/>
            <person name="Tsubouchi T."/>
            <person name="Morono Y."/>
            <person name="Uchiyama I."/>
            <person name="Ito T."/>
            <person name="Fujiyama A."/>
            <person name="Inagaki F."/>
            <person name="Takami H."/>
        </authorList>
    </citation>
    <scope>NUCLEOTIDE SEQUENCE</scope>
    <source>
        <strain evidence="2">Expedition CK06-06</strain>
    </source>
</reference>
<gene>
    <name evidence="2" type="ORF">S01H4_16332</name>
</gene>
<dbReference type="EMBL" id="BART01007157">
    <property type="protein sequence ID" value="GAG54476.1"/>
    <property type="molecule type" value="Genomic_DNA"/>
</dbReference>
<accession>X1A2J7</accession>
<keyword evidence="1" id="KW-0812">Transmembrane</keyword>
<feature type="transmembrane region" description="Helical" evidence="1">
    <location>
        <begin position="28"/>
        <end position="45"/>
    </location>
</feature>
<evidence type="ECO:0000313" key="2">
    <source>
        <dbReference type="EMBL" id="GAG54476.1"/>
    </source>
</evidence>